<dbReference type="PANTHER" id="PTHR23416">
    <property type="entry name" value="SIALIC ACID SYNTHASE-RELATED"/>
    <property type="match status" value="1"/>
</dbReference>
<comment type="caution">
    <text evidence="4">The sequence shown here is derived from an EMBL/GenBank/DDBJ whole genome shotgun (WGS) entry which is preliminary data.</text>
</comment>
<evidence type="ECO:0000256" key="2">
    <source>
        <dbReference type="ARBA" id="ARBA00022679"/>
    </source>
</evidence>
<dbReference type="InterPro" id="IPR018357">
    <property type="entry name" value="Hexapep_transf_CS"/>
</dbReference>
<name>A0ABP8EW88_9MICO</name>
<dbReference type="CDD" id="cd05825">
    <property type="entry name" value="LbH_wcaF_like"/>
    <property type="match status" value="1"/>
</dbReference>
<protein>
    <submittedName>
        <fullName evidence="4">DapH/DapD/GlmU-related protein</fullName>
    </submittedName>
</protein>
<reference evidence="5" key="1">
    <citation type="journal article" date="2019" name="Int. J. Syst. Evol. Microbiol.">
        <title>The Global Catalogue of Microorganisms (GCM) 10K type strain sequencing project: providing services to taxonomists for standard genome sequencing and annotation.</title>
        <authorList>
            <consortium name="The Broad Institute Genomics Platform"/>
            <consortium name="The Broad Institute Genome Sequencing Center for Infectious Disease"/>
            <person name="Wu L."/>
            <person name="Ma J."/>
        </authorList>
    </citation>
    <scope>NUCLEOTIDE SEQUENCE [LARGE SCALE GENOMIC DNA]</scope>
    <source>
        <strain evidence="5">JCM 17459</strain>
    </source>
</reference>
<evidence type="ECO:0000313" key="5">
    <source>
        <dbReference type="Proteomes" id="UP001499841"/>
    </source>
</evidence>
<dbReference type="Pfam" id="PF14602">
    <property type="entry name" value="Hexapep_2"/>
    <property type="match status" value="1"/>
</dbReference>
<dbReference type="Proteomes" id="UP001499841">
    <property type="component" value="Unassembled WGS sequence"/>
</dbReference>
<organism evidence="4 5">
    <name type="scientific">Georgenia daeguensis</name>
    <dbReference type="NCBI Taxonomy" id="908355"/>
    <lineage>
        <taxon>Bacteria</taxon>
        <taxon>Bacillati</taxon>
        <taxon>Actinomycetota</taxon>
        <taxon>Actinomycetes</taxon>
        <taxon>Micrococcales</taxon>
        <taxon>Bogoriellaceae</taxon>
        <taxon>Georgenia</taxon>
    </lineage>
</organism>
<evidence type="ECO:0000256" key="1">
    <source>
        <dbReference type="ARBA" id="ARBA00007274"/>
    </source>
</evidence>
<dbReference type="PROSITE" id="PS00101">
    <property type="entry name" value="HEXAPEP_TRANSFERASES"/>
    <property type="match status" value="1"/>
</dbReference>
<proteinExistence type="inferred from homology"/>
<evidence type="ECO:0000256" key="3">
    <source>
        <dbReference type="ARBA" id="ARBA00022737"/>
    </source>
</evidence>
<dbReference type="PANTHER" id="PTHR23416:SF23">
    <property type="entry name" value="ACETYLTRANSFERASE C18B11.09C-RELATED"/>
    <property type="match status" value="1"/>
</dbReference>
<evidence type="ECO:0000313" key="4">
    <source>
        <dbReference type="EMBL" id="GAA4288028.1"/>
    </source>
</evidence>
<accession>A0ABP8EW88</accession>
<keyword evidence="5" id="KW-1185">Reference proteome</keyword>
<gene>
    <name evidence="4" type="ORF">GCM10022262_23880</name>
</gene>
<comment type="similarity">
    <text evidence="1">Belongs to the transferase hexapeptide repeat family.</text>
</comment>
<keyword evidence="3" id="KW-0677">Repeat</keyword>
<dbReference type="Gene3D" id="2.160.10.10">
    <property type="entry name" value="Hexapeptide repeat proteins"/>
    <property type="match status" value="1"/>
</dbReference>
<dbReference type="InterPro" id="IPR051159">
    <property type="entry name" value="Hexapeptide_acetyltransf"/>
</dbReference>
<keyword evidence="2" id="KW-0808">Transferase</keyword>
<sequence>MSSEGRLPMSTQDKGPTVQRDLAGFTGAGYDKGRSKAIQVLWLLTSGAVFTRWWCPRRLRIAILRAFGATIGANALIRHRVRIHWPWKLHVGDNSWIGEGAWILNLEPVTIGSNVCISQDVLICTGSHQMDSPTFEFDNASISIEDEVWVAARATILRGVTIGQQAVIGATALVTKSVPAGQLVLAPKAV</sequence>
<dbReference type="InterPro" id="IPR001451">
    <property type="entry name" value="Hexapep"/>
</dbReference>
<dbReference type="SUPFAM" id="SSF51161">
    <property type="entry name" value="Trimeric LpxA-like enzymes"/>
    <property type="match status" value="1"/>
</dbReference>
<dbReference type="InterPro" id="IPR011004">
    <property type="entry name" value="Trimer_LpxA-like_sf"/>
</dbReference>
<dbReference type="EMBL" id="BAABBA010000011">
    <property type="protein sequence ID" value="GAA4288028.1"/>
    <property type="molecule type" value="Genomic_DNA"/>
</dbReference>